<evidence type="ECO:0000313" key="3">
    <source>
        <dbReference type="Proteomes" id="UP001333102"/>
    </source>
</evidence>
<keyword evidence="3" id="KW-1185">Reference proteome</keyword>
<sequence>MKRAGRLHRWVLVGVLLAASQMAGDGALASLRVGPLVLEAPPGCPARLGPVEVTNVADGPVQARVEVVGLTHDLEGFPVFLDDAAARASARALLRPDWEDAALAPGERRELWLEVTGCPDEGAYAAALISAPVLTGTLKVGVLVLLHGPEAWPSAPVVLEGVWAQQEAAGQPIEVVARVRNPGAVGTMARVEALIVGPDGETRQRLWLGPGRLLPGASRLLRASWQPPLLPPGRYTIEARLHPDGSPDPVPKVARFDVIGPYQVAMVRGGLSLALSSEASPPSLVASVHNRGAVTVRPQLAVTFARDDEPVASQRLSGAQVGPGEVGGVEVPWPAHLPPGTYRVEVVWLDGDRPVAAQDVEVTFGAALASHPGERSAP</sequence>
<dbReference type="RefSeq" id="WP_324668281.1">
    <property type="nucleotide sequence ID" value="NZ_CP141614.1"/>
</dbReference>
<keyword evidence="1" id="KW-0732">Signal</keyword>
<accession>A0ABZ1BMF6</accession>
<evidence type="ECO:0000256" key="1">
    <source>
        <dbReference type="SAM" id="SignalP"/>
    </source>
</evidence>
<gene>
    <name evidence="2" type="ORF">VLY81_11305</name>
</gene>
<dbReference type="EMBL" id="CP141614">
    <property type="protein sequence ID" value="WRP14004.1"/>
    <property type="molecule type" value="Genomic_DNA"/>
</dbReference>
<name>A0ABZ1BMF6_9FIRM</name>
<dbReference type="Proteomes" id="UP001333102">
    <property type="component" value="Chromosome"/>
</dbReference>
<feature type="chain" id="PRO_5046527729" description="CARDB protein" evidence="1">
    <location>
        <begin position="24"/>
        <end position="378"/>
    </location>
</feature>
<evidence type="ECO:0000313" key="2">
    <source>
        <dbReference type="EMBL" id="WRP14004.1"/>
    </source>
</evidence>
<feature type="signal peptide" evidence="1">
    <location>
        <begin position="1"/>
        <end position="23"/>
    </location>
</feature>
<protein>
    <recommendedName>
        <fullName evidence="4">CARDB protein</fullName>
    </recommendedName>
</protein>
<reference evidence="3" key="1">
    <citation type="submission" date="2023-12" db="EMBL/GenBank/DDBJ databases">
        <title>Novel isolates from deep terrestrial aquifers shed light on the physiology and ecology of the class Limnochordia.</title>
        <authorList>
            <person name="Karnachuk O.V."/>
            <person name="Lukina A.P."/>
            <person name="Avakyan M.R."/>
            <person name="Kadnikov V."/>
            <person name="Begmatov S."/>
            <person name="Beletsky A.V."/>
            <person name="Mardanov A.V."/>
            <person name="Ravin N.V."/>
        </authorList>
    </citation>
    <scope>NUCLEOTIDE SEQUENCE [LARGE SCALE GENOMIC DNA]</scope>
    <source>
        <strain evidence="3">LN</strain>
    </source>
</reference>
<organism evidence="2 3">
    <name type="scientific">Geochorda subterranea</name>
    <dbReference type="NCBI Taxonomy" id="3109564"/>
    <lineage>
        <taxon>Bacteria</taxon>
        <taxon>Bacillati</taxon>
        <taxon>Bacillota</taxon>
        <taxon>Limnochordia</taxon>
        <taxon>Limnochordales</taxon>
        <taxon>Geochordaceae</taxon>
        <taxon>Geochorda</taxon>
    </lineage>
</organism>
<proteinExistence type="predicted"/>
<evidence type="ECO:0008006" key="4">
    <source>
        <dbReference type="Google" id="ProtNLM"/>
    </source>
</evidence>